<evidence type="ECO:0000313" key="1">
    <source>
        <dbReference type="EMBL" id="GAG56281.1"/>
    </source>
</evidence>
<dbReference type="EMBL" id="BART01003408">
    <property type="protein sequence ID" value="GAG56281.1"/>
    <property type="molecule type" value="Genomic_DNA"/>
</dbReference>
<sequence length="146" mass="15976">MIKNPYKAKFLVPVALSRFDATAEPTLEGLAGTDYLGGTVDDQGQAINVMDGYPNRYLTVTTDPGSDDWRIDLELNKRETFDFALLDRINLLQCYQAALSGSIAVISHTSDVVGSGAAVTVSKRLSGFLSKGRPHLNFKDDDYVEK</sequence>
<feature type="non-terminal residue" evidence="1">
    <location>
        <position position="146"/>
    </location>
</feature>
<name>X1A7V3_9ZZZZ</name>
<reference evidence="1" key="1">
    <citation type="journal article" date="2014" name="Front. Microbiol.">
        <title>High frequency of phylogenetically diverse reductive dehalogenase-homologous genes in deep subseafloor sedimentary metagenomes.</title>
        <authorList>
            <person name="Kawai M."/>
            <person name="Futagami T."/>
            <person name="Toyoda A."/>
            <person name="Takaki Y."/>
            <person name="Nishi S."/>
            <person name="Hori S."/>
            <person name="Arai W."/>
            <person name="Tsubouchi T."/>
            <person name="Morono Y."/>
            <person name="Uchiyama I."/>
            <person name="Ito T."/>
            <person name="Fujiyama A."/>
            <person name="Inagaki F."/>
            <person name="Takami H."/>
        </authorList>
    </citation>
    <scope>NUCLEOTIDE SEQUENCE</scope>
    <source>
        <strain evidence="1">Expedition CK06-06</strain>
    </source>
</reference>
<gene>
    <name evidence="1" type="ORF">S01H4_09433</name>
</gene>
<comment type="caution">
    <text evidence="1">The sequence shown here is derived from an EMBL/GenBank/DDBJ whole genome shotgun (WGS) entry which is preliminary data.</text>
</comment>
<accession>X1A7V3</accession>
<dbReference type="AlphaFoldDB" id="X1A7V3"/>
<organism evidence="1">
    <name type="scientific">marine sediment metagenome</name>
    <dbReference type="NCBI Taxonomy" id="412755"/>
    <lineage>
        <taxon>unclassified sequences</taxon>
        <taxon>metagenomes</taxon>
        <taxon>ecological metagenomes</taxon>
    </lineage>
</organism>
<protein>
    <submittedName>
        <fullName evidence="1">Uncharacterized protein</fullName>
    </submittedName>
</protein>
<proteinExistence type="predicted"/>